<feature type="transmembrane region" description="Helical" evidence="1">
    <location>
        <begin position="245"/>
        <end position="272"/>
    </location>
</feature>
<dbReference type="GO" id="GO:0006644">
    <property type="term" value="P:phospholipid metabolic process"/>
    <property type="evidence" value="ECO:0007669"/>
    <property type="project" value="InterPro"/>
</dbReference>
<evidence type="ECO:0000313" key="2">
    <source>
        <dbReference type="EMBL" id="OXM44924.1"/>
    </source>
</evidence>
<feature type="transmembrane region" description="Helical" evidence="1">
    <location>
        <begin position="692"/>
        <end position="715"/>
    </location>
</feature>
<accession>A0A229RES4</accession>
<dbReference type="Proteomes" id="UP000215563">
    <property type="component" value="Unassembled WGS sequence"/>
</dbReference>
<evidence type="ECO:0000313" key="3">
    <source>
        <dbReference type="Proteomes" id="UP000215563"/>
    </source>
</evidence>
<feature type="transmembrane region" description="Helical" evidence="1">
    <location>
        <begin position="443"/>
        <end position="463"/>
    </location>
</feature>
<dbReference type="Gene3D" id="1.20.90.10">
    <property type="entry name" value="Phospholipase A2 domain"/>
    <property type="match status" value="1"/>
</dbReference>
<feature type="transmembrane region" description="Helical" evidence="1">
    <location>
        <begin position="20"/>
        <end position="38"/>
    </location>
</feature>
<name>A0A229RES4_AMYAL</name>
<feature type="transmembrane region" description="Helical" evidence="1">
    <location>
        <begin position="483"/>
        <end position="504"/>
    </location>
</feature>
<feature type="transmembrane region" description="Helical" evidence="1">
    <location>
        <begin position="525"/>
        <end position="547"/>
    </location>
</feature>
<dbReference type="InterPro" id="IPR015141">
    <property type="entry name" value="PLipase_A2_prok/fun"/>
</dbReference>
<keyword evidence="1" id="KW-0812">Transmembrane</keyword>
<proteinExistence type="predicted"/>
<dbReference type="InterPro" id="IPR036444">
    <property type="entry name" value="PLipase_A2_dom_sf"/>
</dbReference>
<feature type="transmembrane region" description="Helical" evidence="1">
    <location>
        <begin position="669"/>
        <end position="686"/>
    </location>
</feature>
<sequence length="725" mass="76667">MSATAESDGPPARIRRPWSTSGWLLLVTVLVFGFGLIASRPASPPDQGPPTGDLLAAQNAVDALVRPGPVENVIAELPADFTAVSGITPGVMTARDGTVRAVHTDGGCSAPWGDDNTKWDYAIPCKAHDLGYDILRYAERKGHPLGQEARASLDDRLSADMHHTCVINPMDSRGTCDVVASLYTAGLVLNSWHQRWGPPVGDPLGPMIVGVLVIGALLVFRLRGWARLRRTTVTLPREPRPVRPVGRWALLGVAGVVLMLLGESAVALAHWAGAPERSLWPFTWLAQLCPLIFFAVGRINEAGWRSIRARSGHYPQYLADRASPLLRPALIFAVVALVVPLALEVLGIPTGTNATVMRIALHPLWLLGVFLLTVVLAPALLALYRRTRTVSIAGLLALTLASEAAAQWSGSPVPRYAETLFLALFVQQLAFAHADGVRLPRGVLLMTAFTGAAGLGLAVAVRGEGPMLLGGPGAPAALSGPPWGVLLLGLVQLALLGLLARPLARLGGRPAIAAAARLVLRAPMSLYLGFLSAMLLLVAVVYLPGPFVDGLSWLVRPRILLALALLAVPAVLVFWWFERHWNTQPRGPQQRAVDEPGLRAAVFCRAAATVGMAYAMLGVFGFALTRFGGASADADLLGLRFGPVQSLVNLLLGVYLLHTVRNGTSRMTGTWLVCAVACAPPLMGALDGKHVSAASVALPVATIVVAMLAAAATLVPARAARRVLP</sequence>
<feature type="transmembrane region" description="Helical" evidence="1">
    <location>
        <begin position="325"/>
        <end position="343"/>
    </location>
</feature>
<feature type="transmembrane region" description="Helical" evidence="1">
    <location>
        <begin position="559"/>
        <end position="577"/>
    </location>
</feature>
<keyword evidence="1" id="KW-0472">Membrane</keyword>
<dbReference type="SUPFAM" id="SSF48619">
    <property type="entry name" value="Phospholipase A2, PLA2"/>
    <property type="match status" value="1"/>
</dbReference>
<feature type="transmembrane region" description="Helical" evidence="1">
    <location>
        <begin position="363"/>
        <end position="383"/>
    </location>
</feature>
<dbReference type="Pfam" id="PF09056">
    <property type="entry name" value="Phospholip_A2_3"/>
    <property type="match status" value="1"/>
</dbReference>
<feature type="transmembrane region" description="Helical" evidence="1">
    <location>
        <begin position="636"/>
        <end position="657"/>
    </location>
</feature>
<feature type="transmembrane region" description="Helical" evidence="1">
    <location>
        <begin position="598"/>
        <end position="624"/>
    </location>
</feature>
<dbReference type="EMBL" id="NMQU01000110">
    <property type="protein sequence ID" value="OXM44924.1"/>
    <property type="molecule type" value="Genomic_DNA"/>
</dbReference>
<feature type="transmembrane region" description="Helical" evidence="1">
    <location>
        <begin position="204"/>
        <end position="224"/>
    </location>
</feature>
<organism evidence="2 3">
    <name type="scientific">Amycolatopsis alba DSM 44262</name>
    <dbReference type="NCBI Taxonomy" id="1125972"/>
    <lineage>
        <taxon>Bacteria</taxon>
        <taxon>Bacillati</taxon>
        <taxon>Actinomycetota</taxon>
        <taxon>Actinomycetes</taxon>
        <taxon>Pseudonocardiales</taxon>
        <taxon>Pseudonocardiaceae</taxon>
        <taxon>Amycolatopsis</taxon>
    </lineage>
</organism>
<feature type="transmembrane region" description="Helical" evidence="1">
    <location>
        <begin position="284"/>
        <end position="304"/>
    </location>
</feature>
<protein>
    <submittedName>
        <fullName evidence="2">Phospholipase</fullName>
    </submittedName>
</protein>
<comment type="caution">
    <text evidence="2">The sequence shown here is derived from an EMBL/GenBank/DDBJ whole genome shotgun (WGS) entry which is preliminary data.</text>
</comment>
<dbReference type="AlphaFoldDB" id="A0A229RES4"/>
<keyword evidence="3" id="KW-1185">Reference proteome</keyword>
<dbReference type="OrthoDB" id="3389925at2"/>
<evidence type="ECO:0000256" key="1">
    <source>
        <dbReference type="SAM" id="Phobius"/>
    </source>
</evidence>
<keyword evidence="1" id="KW-1133">Transmembrane helix</keyword>
<dbReference type="GO" id="GO:0004623">
    <property type="term" value="F:phospholipase A2 activity"/>
    <property type="evidence" value="ECO:0007669"/>
    <property type="project" value="InterPro"/>
</dbReference>
<reference evidence="2 3" key="1">
    <citation type="submission" date="2017-07" db="EMBL/GenBank/DDBJ databases">
        <title>Amycolatopsis alba DSM 44262 Genome sequencing and assembly.</title>
        <authorList>
            <person name="Kaur N."/>
            <person name="Mayilraj S."/>
        </authorList>
    </citation>
    <scope>NUCLEOTIDE SEQUENCE [LARGE SCALE GENOMIC DNA]</scope>
    <source>
        <strain evidence="2 3">DSM 44262</strain>
    </source>
</reference>
<gene>
    <name evidence="2" type="ORF">CFP75_32850</name>
</gene>
<dbReference type="RefSeq" id="WP_020631078.1">
    <property type="nucleotide sequence ID" value="NZ_KB913032.1"/>
</dbReference>
<dbReference type="GO" id="GO:0050482">
    <property type="term" value="P:arachidonate secretion"/>
    <property type="evidence" value="ECO:0007669"/>
    <property type="project" value="InterPro"/>
</dbReference>